<reference evidence="2 3" key="1">
    <citation type="submission" date="2015-03" db="EMBL/GenBank/DDBJ databases">
        <authorList>
            <person name="Abdul Halim M."/>
        </authorList>
    </citation>
    <scope>NUCLEOTIDE SEQUENCE [LARGE SCALE GENOMIC DNA]</scope>
    <source>
        <strain evidence="2 3">ATCC 35681</strain>
    </source>
</reference>
<feature type="domain" description="Co-chaperone DjlA N-terminal" evidence="1">
    <location>
        <begin position="14"/>
        <end position="131"/>
    </location>
</feature>
<evidence type="ECO:0000259" key="1">
    <source>
        <dbReference type="Pfam" id="PF05099"/>
    </source>
</evidence>
<dbReference type="Pfam" id="PF05099">
    <property type="entry name" value="TerB"/>
    <property type="match status" value="1"/>
</dbReference>
<organism evidence="2 3">
    <name type="scientific">Paenibacillus durus ATCC 35681</name>
    <dbReference type="NCBI Taxonomy" id="1333534"/>
    <lineage>
        <taxon>Bacteria</taxon>
        <taxon>Bacillati</taxon>
        <taxon>Bacillota</taxon>
        <taxon>Bacilli</taxon>
        <taxon>Bacillales</taxon>
        <taxon>Paenibacillaceae</taxon>
        <taxon>Paenibacillus</taxon>
    </lineage>
</organism>
<accession>A0A0F7FFV3</accession>
<dbReference type="PATRIC" id="fig|1333534.5.peg.208"/>
<dbReference type="InterPro" id="IPR007791">
    <property type="entry name" value="DjlA_N"/>
</dbReference>
<dbReference type="InterPro" id="IPR029024">
    <property type="entry name" value="TerB-like"/>
</dbReference>
<dbReference type="EMBL" id="CP011114">
    <property type="protein sequence ID" value="AKG37532.1"/>
    <property type="molecule type" value="Genomic_DNA"/>
</dbReference>
<evidence type="ECO:0000313" key="2">
    <source>
        <dbReference type="EMBL" id="AKG37532.1"/>
    </source>
</evidence>
<dbReference type="SUPFAM" id="SSF158682">
    <property type="entry name" value="TerB-like"/>
    <property type="match status" value="1"/>
</dbReference>
<name>A0A0F7FFV3_PAEDU</name>
<sequence>MDGVKKFKNKELLDAIVAGCAMVSVADGTIDNSEKQKMAGYLGRSDELKVFNMSEVIERFNHFSGNMEFDVMIGKQEALRVIAKFKSKPEIGRVIVGVCCAVGSADGDFDNNEKSTVRDICNTLGLSAGEFGL</sequence>
<dbReference type="Proteomes" id="UP000034189">
    <property type="component" value="Chromosome"/>
</dbReference>
<evidence type="ECO:0000313" key="3">
    <source>
        <dbReference type="Proteomes" id="UP000034189"/>
    </source>
</evidence>
<dbReference type="AlphaFoldDB" id="A0A0F7FFV3"/>
<proteinExistence type="predicted"/>
<dbReference type="CDD" id="cd07176">
    <property type="entry name" value="terB"/>
    <property type="match status" value="1"/>
</dbReference>
<gene>
    <name evidence="2" type="ORF">VK70_00940</name>
</gene>
<protein>
    <submittedName>
        <fullName evidence="2">Tellurite resistance TerB</fullName>
    </submittedName>
</protein>
<dbReference type="Gene3D" id="1.10.3680.10">
    <property type="entry name" value="TerB-like"/>
    <property type="match status" value="1"/>
</dbReference>
<reference evidence="2 3" key="2">
    <citation type="journal article" date="2016" name="Genome Announc.">
        <title>Genome Sequence of a Gram-Positive Diazotroph, Paenibacillus durus Type Strain ATCC 35681.</title>
        <authorList>
            <person name="Halim M.A."/>
            <person name="Rahman A.Y."/>
            <person name="Sim K.S."/>
            <person name="Yam H.C."/>
            <person name="Rahim A.A."/>
            <person name="Ghazali A.H."/>
            <person name="Najimudin N."/>
        </authorList>
    </citation>
    <scope>NUCLEOTIDE SEQUENCE [LARGE SCALE GENOMIC DNA]</scope>
    <source>
        <strain evidence="2 3">ATCC 35681</strain>
    </source>
</reference>
<dbReference type="HOGENOM" id="CLU_127140_0_0_9"/>